<dbReference type="Pfam" id="PF00849">
    <property type="entry name" value="PseudoU_synth_2"/>
    <property type="match status" value="1"/>
</dbReference>
<feature type="domain" description="Pseudouridine synthase RsuA/RluA-like" evidence="3">
    <location>
        <begin position="106"/>
        <end position="285"/>
    </location>
</feature>
<dbReference type="PROSITE" id="PS01129">
    <property type="entry name" value="PSI_RLU"/>
    <property type="match status" value="1"/>
</dbReference>
<dbReference type="InterPro" id="IPR020103">
    <property type="entry name" value="PsdUridine_synth_cat_dom_sf"/>
</dbReference>
<dbReference type="Gene3D" id="3.30.2350.10">
    <property type="entry name" value="Pseudouridine synthase"/>
    <property type="match status" value="1"/>
</dbReference>
<name>A0AAD3CE84_9STRA</name>
<gene>
    <name evidence="4" type="ORF">CTEN210_00956</name>
</gene>
<comment type="similarity">
    <text evidence="1">Belongs to the pseudouridine synthase RluA family.</text>
</comment>
<dbReference type="InterPro" id="IPR006224">
    <property type="entry name" value="PsdUridine_synth_RluA-like_CS"/>
</dbReference>
<dbReference type="EMBL" id="BLLK01000019">
    <property type="protein sequence ID" value="GFH44482.1"/>
    <property type="molecule type" value="Genomic_DNA"/>
</dbReference>
<evidence type="ECO:0000256" key="1">
    <source>
        <dbReference type="ARBA" id="ARBA00010876"/>
    </source>
</evidence>
<evidence type="ECO:0000256" key="2">
    <source>
        <dbReference type="SAM" id="SignalP"/>
    </source>
</evidence>
<feature type="signal peptide" evidence="2">
    <location>
        <begin position="1"/>
        <end position="20"/>
    </location>
</feature>
<dbReference type="PANTHER" id="PTHR21600">
    <property type="entry name" value="MITOCHONDRIAL RNA PSEUDOURIDINE SYNTHASE"/>
    <property type="match status" value="1"/>
</dbReference>
<dbReference type="InterPro" id="IPR050188">
    <property type="entry name" value="RluA_PseudoU_synthase"/>
</dbReference>
<dbReference type="SUPFAM" id="SSF55120">
    <property type="entry name" value="Pseudouridine synthase"/>
    <property type="match status" value="1"/>
</dbReference>
<organism evidence="4 5">
    <name type="scientific">Chaetoceros tenuissimus</name>
    <dbReference type="NCBI Taxonomy" id="426638"/>
    <lineage>
        <taxon>Eukaryota</taxon>
        <taxon>Sar</taxon>
        <taxon>Stramenopiles</taxon>
        <taxon>Ochrophyta</taxon>
        <taxon>Bacillariophyta</taxon>
        <taxon>Coscinodiscophyceae</taxon>
        <taxon>Chaetocerotophycidae</taxon>
        <taxon>Chaetocerotales</taxon>
        <taxon>Chaetocerotaceae</taxon>
        <taxon>Chaetoceros</taxon>
    </lineage>
</organism>
<evidence type="ECO:0000259" key="3">
    <source>
        <dbReference type="Pfam" id="PF00849"/>
    </source>
</evidence>
<protein>
    <recommendedName>
        <fullName evidence="3">Pseudouridine synthase RsuA/RluA-like domain-containing protein</fullName>
    </recommendedName>
</protein>
<feature type="chain" id="PRO_5041934679" description="Pseudouridine synthase RsuA/RluA-like domain-containing protein" evidence="2">
    <location>
        <begin position="21"/>
        <end position="368"/>
    </location>
</feature>
<comment type="caution">
    <text evidence="4">The sequence shown here is derived from an EMBL/GenBank/DDBJ whole genome shotgun (WGS) entry which is preliminary data.</text>
</comment>
<dbReference type="InterPro" id="IPR006145">
    <property type="entry name" value="PsdUridine_synth_RsuA/RluA"/>
</dbReference>
<dbReference type="PANTHER" id="PTHR21600:SF87">
    <property type="entry name" value="RNA PSEUDOURIDYLATE SYNTHASE DOMAIN-CONTAINING PROTEIN 1"/>
    <property type="match status" value="1"/>
</dbReference>
<dbReference type="GO" id="GO:0000455">
    <property type="term" value="P:enzyme-directed rRNA pseudouridine synthesis"/>
    <property type="evidence" value="ECO:0007669"/>
    <property type="project" value="TreeGrafter"/>
</dbReference>
<keyword evidence="5" id="KW-1185">Reference proteome</keyword>
<accession>A0AAD3CE84</accession>
<sequence>MKLHSLFLAWISSFLCCSHAFTLLGDSRTAFSNSRPIESPTTSRRKTAATAIFSYCNGSTKSLSLQIDDSDEVLLNDEDSDEILHHESLDIPKEVASISVICESENVLAIHKPPNIAHHNDETTMGIVTCVRYLQSIDKIGYKGRIYSVHRLDKPTSGILLFAKSPQVAQELTKAFREKTAVKYYVALSNKKPKKKKQGWVKGDMVQSRRKTWKLTNSMKNAAISRFYTSGLGNCEFNIDPTTWDHWSNSFDVPNTSSDDMKPLLPKTLLLFRPHTGQTHQLRVAAKSLGLGILGDILYSDSTEAKTMDRMFLHAIAIHVELEHESIVVYDPPTSWFGKNGTSNGIENVLTTIMKKHCEDEKISSCLQ</sequence>
<dbReference type="CDD" id="cd02869">
    <property type="entry name" value="PseudoU_synth_RluA_like"/>
    <property type="match status" value="1"/>
</dbReference>
<proteinExistence type="inferred from homology"/>
<evidence type="ECO:0000313" key="4">
    <source>
        <dbReference type="EMBL" id="GFH44482.1"/>
    </source>
</evidence>
<dbReference type="GO" id="GO:0003723">
    <property type="term" value="F:RNA binding"/>
    <property type="evidence" value="ECO:0007669"/>
    <property type="project" value="InterPro"/>
</dbReference>
<dbReference type="Proteomes" id="UP001054902">
    <property type="component" value="Unassembled WGS sequence"/>
</dbReference>
<dbReference type="AlphaFoldDB" id="A0AAD3CE84"/>
<keyword evidence="2" id="KW-0732">Signal</keyword>
<evidence type="ECO:0000313" key="5">
    <source>
        <dbReference type="Proteomes" id="UP001054902"/>
    </source>
</evidence>
<dbReference type="GO" id="GO:0009982">
    <property type="term" value="F:pseudouridine synthase activity"/>
    <property type="evidence" value="ECO:0007669"/>
    <property type="project" value="InterPro"/>
</dbReference>
<reference evidence="4 5" key="1">
    <citation type="journal article" date="2021" name="Sci. Rep.">
        <title>The genome of the diatom Chaetoceros tenuissimus carries an ancient integrated fragment of an extant virus.</title>
        <authorList>
            <person name="Hongo Y."/>
            <person name="Kimura K."/>
            <person name="Takaki Y."/>
            <person name="Yoshida Y."/>
            <person name="Baba S."/>
            <person name="Kobayashi G."/>
            <person name="Nagasaki K."/>
            <person name="Hano T."/>
            <person name="Tomaru Y."/>
        </authorList>
    </citation>
    <scope>NUCLEOTIDE SEQUENCE [LARGE SCALE GENOMIC DNA]</scope>
    <source>
        <strain evidence="4 5">NIES-3715</strain>
    </source>
</reference>